<protein>
    <recommendedName>
        <fullName evidence="1">Carrier domain-containing protein</fullName>
    </recommendedName>
</protein>
<organism evidence="2 3">
    <name type="scientific">Paractinoplanes tereljensis</name>
    <dbReference type="NCBI Taxonomy" id="571912"/>
    <lineage>
        <taxon>Bacteria</taxon>
        <taxon>Bacillati</taxon>
        <taxon>Actinomycetota</taxon>
        <taxon>Actinomycetes</taxon>
        <taxon>Micromonosporales</taxon>
        <taxon>Micromonosporaceae</taxon>
        <taxon>Paractinoplanes</taxon>
    </lineage>
</organism>
<dbReference type="InterPro" id="IPR009081">
    <property type="entry name" value="PP-bd_ACP"/>
</dbReference>
<accession>A0A919TX33</accession>
<feature type="domain" description="Carrier" evidence="1">
    <location>
        <begin position="1"/>
        <end position="75"/>
    </location>
</feature>
<dbReference type="SUPFAM" id="SSF47336">
    <property type="entry name" value="ACP-like"/>
    <property type="match status" value="1"/>
</dbReference>
<name>A0A919TX33_9ACTN</name>
<sequence length="76" mass="8314">MSTEVFAVINAMAPQKAEQIGADTRLRDELLFDSLRLIELSMALEQHFGLPPLDMGESVDVVTAGDVLTLVQRELG</sequence>
<dbReference type="PROSITE" id="PS50075">
    <property type="entry name" value="CARRIER"/>
    <property type="match status" value="1"/>
</dbReference>
<gene>
    <name evidence="2" type="ORF">Ate02nite_65850</name>
</gene>
<dbReference type="RefSeq" id="WP_203811745.1">
    <property type="nucleotide sequence ID" value="NZ_BOMY01000042.1"/>
</dbReference>
<dbReference type="Pfam" id="PF00550">
    <property type="entry name" value="PP-binding"/>
    <property type="match status" value="1"/>
</dbReference>
<reference evidence="2" key="1">
    <citation type="submission" date="2021-01" db="EMBL/GenBank/DDBJ databases">
        <title>Whole genome shotgun sequence of Actinoplanes tereljensis NBRC 105297.</title>
        <authorList>
            <person name="Komaki H."/>
            <person name="Tamura T."/>
        </authorList>
    </citation>
    <scope>NUCLEOTIDE SEQUENCE</scope>
    <source>
        <strain evidence="2">NBRC 105297</strain>
    </source>
</reference>
<evidence type="ECO:0000313" key="2">
    <source>
        <dbReference type="EMBL" id="GIF23855.1"/>
    </source>
</evidence>
<evidence type="ECO:0000313" key="3">
    <source>
        <dbReference type="Proteomes" id="UP000623608"/>
    </source>
</evidence>
<dbReference type="Proteomes" id="UP000623608">
    <property type="component" value="Unassembled WGS sequence"/>
</dbReference>
<dbReference type="AlphaFoldDB" id="A0A919TX33"/>
<proteinExistence type="predicted"/>
<evidence type="ECO:0000259" key="1">
    <source>
        <dbReference type="PROSITE" id="PS50075"/>
    </source>
</evidence>
<keyword evidence="3" id="KW-1185">Reference proteome</keyword>
<dbReference type="Gene3D" id="1.10.1200.10">
    <property type="entry name" value="ACP-like"/>
    <property type="match status" value="1"/>
</dbReference>
<dbReference type="EMBL" id="BOMY01000042">
    <property type="protein sequence ID" value="GIF23855.1"/>
    <property type="molecule type" value="Genomic_DNA"/>
</dbReference>
<dbReference type="InterPro" id="IPR036736">
    <property type="entry name" value="ACP-like_sf"/>
</dbReference>
<comment type="caution">
    <text evidence="2">The sequence shown here is derived from an EMBL/GenBank/DDBJ whole genome shotgun (WGS) entry which is preliminary data.</text>
</comment>